<dbReference type="Proteomes" id="UP000001055">
    <property type="component" value="Unassembled WGS sequence"/>
</dbReference>
<dbReference type="EMBL" id="CH445341">
    <property type="protein sequence ID" value="EAT82195.1"/>
    <property type="molecule type" value="Genomic_DNA"/>
</dbReference>
<organism evidence="1 2">
    <name type="scientific">Phaeosphaeria nodorum (strain SN15 / ATCC MYA-4574 / FGSC 10173)</name>
    <name type="common">Glume blotch fungus</name>
    <name type="synonym">Parastagonospora nodorum</name>
    <dbReference type="NCBI Taxonomy" id="321614"/>
    <lineage>
        <taxon>Eukaryota</taxon>
        <taxon>Fungi</taxon>
        <taxon>Dikarya</taxon>
        <taxon>Ascomycota</taxon>
        <taxon>Pezizomycotina</taxon>
        <taxon>Dothideomycetes</taxon>
        <taxon>Pleosporomycetidae</taxon>
        <taxon>Pleosporales</taxon>
        <taxon>Pleosporineae</taxon>
        <taxon>Phaeosphaeriaceae</taxon>
        <taxon>Parastagonospora</taxon>
    </lineage>
</organism>
<gene>
    <name evidence="1" type="ORF">SNOG_10801</name>
</gene>
<dbReference type="AlphaFoldDB" id="Q0UBR3"/>
<evidence type="ECO:0000313" key="1">
    <source>
        <dbReference type="EMBL" id="EAT82195.1"/>
    </source>
</evidence>
<name>Q0UBR3_PHANO</name>
<dbReference type="KEGG" id="pno:SNOG_10801"/>
<accession>Q0UBR3</accession>
<reference evidence="2" key="1">
    <citation type="journal article" date="2007" name="Plant Cell">
        <title>Dothideomycete-plant interactions illuminated by genome sequencing and EST analysis of the wheat pathogen Stagonospora nodorum.</title>
        <authorList>
            <person name="Hane J.K."/>
            <person name="Lowe R.G."/>
            <person name="Solomon P.S."/>
            <person name="Tan K.C."/>
            <person name="Schoch C.L."/>
            <person name="Spatafora J.W."/>
            <person name="Crous P.W."/>
            <person name="Kodira C."/>
            <person name="Birren B.W."/>
            <person name="Galagan J.E."/>
            <person name="Torriani S.F."/>
            <person name="McDonald B.A."/>
            <person name="Oliver R.P."/>
        </authorList>
    </citation>
    <scope>NUCLEOTIDE SEQUENCE [LARGE SCALE GENOMIC DNA]</scope>
    <source>
        <strain evidence="2">SN15 / ATCC MYA-4574 / FGSC 10173</strain>
    </source>
</reference>
<sequence length="138" mass="14551">MDDFITKHGEKTDFSSAGGTVCVTAGGAPDKADYNQLTVVRPDASYDLGGGSCKDAVKSILNDCILSGKYYGGYFKGKDGLYIEQTNLNFPRNPTLDNGFAIPNIPNDVVKSALDGPAPTTTTFKPSKPFATVAGIYA</sequence>
<proteinExistence type="predicted"/>
<protein>
    <submittedName>
        <fullName evidence="1">Uncharacterized protein</fullName>
    </submittedName>
</protein>
<dbReference type="RefSeq" id="XP_001801060.1">
    <property type="nucleotide sequence ID" value="XM_001801008.1"/>
</dbReference>
<evidence type="ECO:0000313" key="2">
    <source>
        <dbReference type="Proteomes" id="UP000001055"/>
    </source>
</evidence>
<dbReference type="InParanoid" id="Q0UBR3"/>
<dbReference type="GeneID" id="5977967"/>